<name>A0ABM9APV0_9BACT</name>
<protein>
    <submittedName>
        <fullName evidence="2">Uncharacterized protein</fullName>
    </submittedName>
</protein>
<evidence type="ECO:0000313" key="2">
    <source>
        <dbReference type="EMBL" id="CAH0995864.1"/>
    </source>
</evidence>
<feature type="transmembrane region" description="Helical" evidence="1">
    <location>
        <begin position="94"/>
        <end position="111"/>
    </location>
</feature>
<dbReference type="EMBL" id="CAKLPY010000002">
    <property type="protein sequence ID" value="CAH0995864.1"/>
    <property type="molecule type" value="Genomic_DNA"/>
</dbReference>
<keyword evidence="1" id="KW-0812">Transmembrane</keyword>
<keyword evidence="1" id="KW-1133">Transmembrane helix</keyword>
<feature type="transmembrane region" description="Helical" evidence="1">
    <location>
        <begin position="146"/>
        <end position="163"/>
    </location>
</feature>
<feature type="transmembrane region" description="Helical" evidence="1">
    <location>
        <begin position="47"/>
        <end position="68"/>
    </location>
</feature>
<evidence type="ECO:0000313" key="3">
    <source>
        <dbReference type="Proteomes" id="UP000837932"/>
    </source>
</evidence>
<comment type="caution">
    <text evidence="2">The sequence shown here is derived from an EMBL/GenBank/DDBJ whole genome shotgun (WGS) entry which is preliminary data.</text>
</comment>
<dbReference type="Proteomes" id="UP000837932">
    <property type="component" value="Unassembled WGS sequence"/>
</dbReference>
<organism evidence="2 3">
    <name type="scientific">Emticicia aquatica</name>
    <dbReference type="NCBI Taxonomy" id="1681835"/>
    <lineage>
        <taxon>Bacteria</taxon>
        <taxon>Pseudomonadati</taxon>
        <taxon>Bacteroidota</taxon>
        <taxon>Cytophagia</taxon>
        <taxon>Cytophagales</taxon>
        <taxon>Leadbetterellaceae</taxon>
        <taxon>Emticicia</taxon>
    </lineage>
</organism>
<evidence type="ECO:0000256" key="1">
    <source>
        <dbReference type="SAM" id="Phobius"/>
    </source>
</evidence>
<feature type="transmembrane region" description="Helical" evidence="1">
    <location>
        <begin position="6"/>
        <end position="26"/>
    </location>
</feature>
<keyword evidence="3" id="KW-1185">Reference proteome</keyword>
<keyword evidence="1" id="KW-0472">Membrane</keyword>
<proteinExistence type="predicted"/>
<gene>
    <name evidence="2" type="ORF">EMA8858_01992</name>
</gene>
<sequence>MDFIKHFILHIILAITFAVLAFYFPIKKTERKIISPRKFKKISPKYRKWDVFFMVIMVTFLVICTYLLTETFLYIYKITDTHHDAIFNILTARLAWYFPFTLVSMAIYVRLSFQISRFFLRNDFEEYMDYSTQTTYGIDNESLIKPLIWVCLSLSFIGLLWMYDYRSFIYNDYLEYNELSTIGKNKKYVFSDIKKIEFERYYSDEKLLENYKISFADSNYWNIHGGLFYDKNEVIIAQYLSQKSKVKIDTLKIRND</sequence>
<dbReference type="RefSeq" id="WP_238806440.1">
    <property type="nucleotide sequence ID" value="NZ_CAKLPY010000002.1"/>
</dbReference>
<reference evidence="2" key="1">
    <citation type="submission" date="2021-12" db="EMBL/GenBank/DDBJ databases">
        <authorList>
            <person name="Rodrigo-Torres L."/>
            <person name="Arahal R. D."/>
            <person name="Lucena T."/>
        </authorList>
    </citation>
    <scope>NUCLEOTIDE SEQUENCE</scope>
    <source>
        <strain evidence="2">CECT 8858</strain>
    </source>
</reference>
<accession>A0ABM9APV0</accession>